<organism evidence="1 2">
    <name type="scientific">Vitis vinifera</name>
    <name type="common">Grape</name>
    <dbReference type="NCBI Taxonomy" id="29760"/>
    <lineage>
        <taxon>Eukaryota</taxon>
        <taxon>Viridiplantae</taxon>
        <taxon>Streptophyta</taxon>
        <taxon>Embryophyta</taxon>
        <taxon>Tracheophyta</taxon>
        <taxon>Spermatophyta</taxon>
        <taxon>Magnoliopsida</taxon>
        <taxon>eudicotyledons</taxon>
        <taxon>Gunneridae</taxon>
        <taxon>Pentapetalae</taxon>
        <taxon>rosids</taxon>
        <taxon>Vitales</taxon>
        <taxon>Vitaceae</taxon>
        <taxon>Viteae</taxon>
        <taxon>Vitis</taxon>
    </lineage>
</organism>
<dbReference type="AlphaFoldDB" id="A0A438FVV0"/>
<name>A0A438FVV0_VITVI</name>
<dbReference type="Proteomes" id="UP000288805">
    <property type="component" value="Unassembled WGS sequence"/>
</dbReference>
<evidence type="ECO:0008006" key="3">
    <source>
        <dbReference type="Google" id="ProtNLM"/>
    </source>
</evidence>
<comment type="caution">
    <text evidence="1">The sequence shown here is derived from an EMBL/GenBank/DDBJ whole genome shotgun (WGS) entry which is preliminary data.</text>
</comment>
<dbReference type="InterPro" id="IPR021109">
    <property type="entry name" value="Peptidase_aspartic_dom_sf"/>
</dbReference>
<dbReference type="EMBL" id="QGNW01000726">
    <property type="protein sequence ID" value="RVW64081.1"/>
    <property type="molecule type" value="Genomic_DNA"/>
</dbReference>
<evidence type="ECO:0000313" key="2">
    <source>
        <dbReference type="Proteomes" id="UP000288805"/>
    </source>
</evidence>
<accession>A0A438FVV0</accession>
<gene>
    <name evidence="1" type="ORF">CK203_051118</name>
</gene>
<proteinExistence type="predicted"/>
<dbReference type="PANTHER" id="PTHR33067">
    <property type="entry name" value="RNA-DIRECTED DNA POLYMERASE-RELATED"/>
    <property type="match status" value="1"/>
</dbReference>
<dbReference type="Gene3D" id="2.40.70.10">
    <property type="entry name" value="Acid Proteases"/>
    <property type="match status" value="1"/>
</dbReference>
<dbReference type="PANTHER" id="PTHR33067:SF32">
    <property type="entry name" value="ASPARTIC PEPTIDASE DDI1-TYPE DOMAIN-CONTAINING PROTEIN"/>
    <property type="match status" value="1"/>
</dbReference>
<reference evidence="1 2" key="1">
    <citation type="journal article" date="2018" name="PLoS Genet.">
        <title>Population sequencing reveals clonal diversity and ancestral inbreeding in the grapevine cultivar Chardonnay.</title>
        <authorList>
            <person name="Roach M.J."/>
            <person name="Johnson D.L."/>
            <person name="Bohlmann J."/>
            <person name="van Vuuren H.J."/>
            <person name="Jones S.J."/>
            <person name="Pretorius I.S."/>
            <person name="Schmidt S.A."/>
            <person name="Borneman A.R."/>
        </authorList>
    </citation>
    <scope>NUCLEOTIDE SEQUENCE [LARGE SCALE GENOMIC DNA]</scope>
    <source>
        <strain evidence="2">cv. Chardonnay</strain>
        <tissue evidence="1">Leaf</tissue>
    </source>
</reference>
<sequence>MIKQVPTYAKFLKDLCTIKRGLTVNKKAFLTEQVSAILQCKSPLKYKDPGSPTISVMIGGKVVEKALLDLGASVNLLPYSVYKQLGLGENGLMQLTFGNMTLDLNIFYMSKKQITPEEEEGPEELCIIDTLVEEHCNQNMQDKLNESLVDFEEGCLNLLLACYSTKLEKDRRDSTFVQ</sequence>
<evidence type="ECO:0000313" key="1">
    <source>
        <dbReference type="EMBL" id="RVW64081.1"/>
    </source>
</evidence>
<protein>
    <recommendedName>
        <fullName evidence="3">Aspartic peptidase DDI1-type domain-containing protein</fullName>
    </recommendedName>
</protein>